<feature type="domain" description="RNA polymerase sigma-70 region 2" evidence="6">
    <location>
        <begin position="34"/>
        <end position="96"/>
    </location>
</feature>
<evidence type="ECO:0000256" key="2">
    <source>
        <dbReference type="ARBA" id="ARBA00023015"/>
    </source>
</evidence>
<dbReference type="Pfam" id="PF08281">
    <property type="entry name" value="Sigma70_r4_2"/>
    <property type="match status" value="1"/>
</dbReference>
<evidence type="ECO:0000256" key="5">
    <source>
        <dbReference type="ARBA" id="ARBA00023163"/>
    </source>
</evidence>
<dbReference type="GO" id="GO:0016987">
    <property type="term" value="F:sigma factor activity"/>
    <property type="evidence" value="ECO:0007669"/>
    <property type="project" value="UniProtKB-KW"/>
</dbReference>
<feature type="domain" description="RNA polymerase sigma factor 70 region 4 type 2" evidence="7">
    <location>
        <begin position="125"/>
        <end position="176"/>
    </location>
</feature>
<dbReference type="InterPro" id="IPR014284">
    <property type="entry name" value="RNA_pol_sigma-70_dom"/>
</dbReference>
<dbReference type="EMBL" id="JRUQ01000019">
    <property type="protein sequence ID" value="KGT94994.1"/>
    <property type="molecule type" value="Genomic_DNA"/>
</dbReference>
<dbReference type="InterPro" id="IPR013324">
    <property type="entry name" value="RNA_pol_sigma_r3/r4-like"/>
</dbReference>
<name>A0A0A3ZB55_9GAMM</name>
<dbReference type="InterPro" id="IPR036388">
    <property type="entry name" value="WH-like_DNA-bd_sf"/>
</dbReference>
<keyword evidence="9" id="KW-1185">Reference proteome</keyword>
<dbReference type="AlphaFoldDB" id="A0A0A3ZB55"/>
<dbReference type="STRING" id="371042.NG99_04945"/>
<evidence type="ECO:0000259" key="7">
    <source>
        <dbReference type="Pfam" id="PF08281"/>
    </source>
</evidence>
<dbReference type="Proteomes" id="UP000030351">
    <property type="component" value="Unassembled WGS sequence"/>
</dbReference>
<dbReference type="Gene3D" id="1.10.1740.10">
    <property type="match status" value="1"/>
</dbReference>
<dbReference type="Gene3D" id="1.10.10.10">
    <property type="entry name" value="Winged helix-like DNA-binding domain superfamily/Winged helix DNA-binding domain"/>
    <property type="match status" value="1"/>
</dbReference>
<sequence length="187" mass="21527">MGRFDTPHDEWPILMARAQAGDQQAYTRLLTVLVPVIRSMVRKQIDDAVLTEDVIQDVLLAVHRVRQTYDPACPFLPWLKAIAQARSIDALRRRGRQRHWEVAEEESLMQSGDLSCPQERRDTREELSLYLNQLSTRQRQIVEHVHLSEMSLAEAATESNLTVPAVKSLLHRALTNLRRFGAKHDRS</sequence>
<dbReference type="NCBIfam" id="TIGR02937">
    <property type="entry name" value="sigma70-ECF"/>
    <property type="match status" value="1"/>
</dbReference>
<dbReference type="InterPro" id="IPR013249">
    <property type="entry name" value="RNA_pol_sigma70_r4_t2"/>
</dbReference>
<dbReference type="GO" id="GO:0003677">
    <property type="term" value="F:DNA binding"/>
    <property type="evidence" value="ECO:0007669"/>
    <property type="project" value="UniProtKB-KW"/>
</dbReference>
<evidence type="ECO:0000313" key="9">
    <source>
        <dbReference type="Proteomes" id="UP000030351"/>
    </source>
</evidence>
<dbReference type="RefSeq" id="WP_034889011.1">
    <property type="nucleotide sequence ID" value="NZ_JRUQ01000019.1"/>
</dbReference>
<dbReference type="OrthoDB" id="7041663at2"/>
<keyword evidence="3" id="KW-0731">Sigma factor</keyword>
<keyword evidence="4" id="KW-0238">DNA-binding</keyword>
<evidence type="ECO:0000313" key="8">
    <source>
        <dbReference type="EMBL" id="KGT94994.1"/>
    </source>
</evidence>
<keyword evidence="5" id="KW-0804">Transcription</keyword>
<evidence type="ECO:0000256" key="4">
    <source>
        <dbReference type="ARBA" id="ARBA00023125"/>
    </source>
</evidence>
<gene>
    <name evidence="8" type="ORF">NG99_04945</name>
</gene>
<dbReference type="SUPFAM" id="SSF88946">
    <property type="entry name" value="Sigma2 domain of RNA polymerase sigma factors"/>
    <property type="match status" value="1"/>
</dbReference>
<protein>
    <submittedName>
        <fullName evidence="8">RNA polymerase sigma70 factor</fullName>
    </submittedName>
</protein>
<dbReference type="InterPro" id="IPR007627">
    <property type="entry name" value="RNA_pol_sigma70_r2"/>
</dbReference>
<reference evidence="8 9" key="1">
    <citation type="submission" date="2014-10" db="EMBL/GenBank/DDBJ databases">
        <title>Genome sequence of Erwinia typographi M043b.</title>
        <authorList>
            <person name="Chan K.-G."/>
            <person name="Tan W.-S."/>
        </authorList>
    </citation>
    <scope>NUCLEOTIDE SEQUENCE [LARGE SCALE GENOMIC DNA]</scope>
    <source>
        <strain evidence="8 9">M043b</strain>
    </source>
</reference>
<evidence type="ECO:0000256" key="1">
    <source>
        <dbReference type="ARBA" id="ARBA00010641"/>
    </source>
</evidence>
<keyword evidence="2" id="KW-0805">Transcription regulation</keyword>
<dbReference type="PANTHER" id="PTHR43133">
    <property type="entry name" value="RNA POLYMERASE ECF-TYPE SIGMA FACTO"/>
    <property type="match status" value="1"/>
</dbReference>
<dbReference type="eggNOG" id="COG1595">
    <property type="taxonomic scope" value="Bacteria"/>
</dbReference>
<dbReference type="SUPFAM" id="SSF88659">
    <property type="entry name" value="Sigma3 and sigma4 domains of RNA polymerase sigma factors"/>
    <property type="match status" value="1"/>
</dbReference>
<comment type="similarity">
    <text evidence="1">Belongs to the sigma-70 factor family. ECF subfamily.</text>
</comment>
<dbReference type="GO" id="GO:0006352">
    <property type="term" value="P:DNA-templated transcription initiation"/>
    <property type="evidence" value="ECO:0007669"/>
    <property type="project" value="InterPro"/>
</dbReference>
<dbReference type="InterPro" id="IPR039425">
    <property type="entry name" value="RNA_pol_sigma-70-like"/>
</dbReference>
<dbReference type="InterPro" id="IPR013325">
    <property type="entry name" value="RNA_pol_sigma_r2"/>
</dbReference>
<dbReference type="PANTHER" id="PTHR43133:SF58">
    <property type="entry name" value="ECF RNA POLYMERASE SIGMA FACTOR SIGD"/>
    <property type="match status" value="1"/>
</dbReference>
<accession>A0A0A3ZB55</accession>
<evidence type="ECO:0000259" key="6">
    <source>
        <dbReference type="Pfam" id="PF04542"/>
    </source>
</evidence>
<evidence type="ECO:0000256" key="3">
    <source>
        <dbReference type="ARBA" id="ARBA00023082"/>
    </source>
</evidence>
<comment type="caution">
    <text evidence="8">The sequence shown here is derived from an EMBL/GenBank/DDBJ whole genome shotgun (WGS) entry which is preliminary data.</text>
</comment>
<organism evidence="8 9">
    <name type="scientific">Erwinia typographi</name>
    <dbReference type="NCBI Taxonomy" id="371042"/>
    <lineage>
        <taxon>Bacteria</taxon>
        <taxon>Pseudomonadati</taxon>
        <taxon>Pseudomonadota</taxon>
        <taxon>Gammaproteobacteria</taxon>
        <taxon>Enterobacterales</taxon>
        <taxon>Erwiniaceae</taxon>
        <taxon>Erwinia</taxon>
    </lineage>
</organism>
<dbReference type="Pfam" id="PF04542">
    <property type="entry name" value="Sigma70_r2"/>
    <property type="match status" value="1"/>
</dbReference>
<proteinExistence type="inferred from homology"/>